<evidence type="ECO:0000313" key="2">
    <source>
        <dbReference type="Proteomes" id="UP000198711"/>
    </source>
</evidence>
<keyword evidence="2" id="KW-1185">Reference proteome</keyword>
<organism evidence="1 2">
    <name type="scientific">Hydrobacter penzbergensis</name>
    <dbReference type="NCBI Taxonomy" id="1235997"/>
    <lineage>
        <taxon>Bacteria</taxon>
        <taxon>Pseudomonadati</taxon>
        <taxon>Bacteroidota</taxon>
        <taxon>Chitinophagia</taxon>
        <taxon>Chitinophagales</taxon>
        <taxon>Chitinophagaceae</taxon>
        <taxon>Hydrobacter</taxon>
    </lineage>
</organism>
<dbReference type="EMBL" id="FNNO01000001">
    <property type="protein sequence ID" value="SDW04486.1"/>
    <property type="molecule type" value="Genomic_DNA"/>
</dbReference>
<dbReference type="RefSeq" id="WP_092721296.1">
    <property type="nucleotide sequence ID" value="NZ_FNNO01000001.1"/>
</dbReference>
<sequence length="218" mass="24771">MYSIDNVHAVLQENGFNVFSRPYELNIVGIRANSTIPNNFDDTIFVSYTKENGAWQSHQFHATTDPGTYWLLNPLDPNGTAILKHGQYLRSHKIGLHRGLYPALVQENPVTVIRDYQRKAVLDFMNGWQETGMFGINIHHAADYGTTKYIDKYSAGCQVFANAGDFAFFMQLCERHRSLYGNQFTYTLIDERALIRSTKKNWCSEWASSAPASLPSSC</sequence>
<dbReference type="AlphaFoldDB" id="A0A8X8LC52"/>
<accession>A0A8X8LC52</accession>
<protein>
    <submittedName>
        <fullName evidence="1">Uncharacterized protein</fullName>
    </submittedName>
</protein>
<gene>
    <name evidence="1" type="ORF">SAMN05444410_101100</name>
</gene>
<proteinExistence type="predicted"/>
<evidence type="ECO:0000313" key="1">
    <source>
        <dbReference type="EMBL" id="SDW04486.1"/>
    </source>
</evidence>
<name>A0A8X8LC52_9BACT</name>
<comment type="caution">
    <text evidence="1">The sequence shown here is derived from an EMBL/GenBank/DDBJ whole genome shotgun (WGS) entry which is preliminary data.</text>
</comment>
<reference evidence="1 2" key="1">
    <citation type="submission" date="2016-10" db="EMBL/GenBank/DDBJ databases">
        <authorList>
            <person name="Varghese N."/>
            <person name="Submissions S."/>
        </authorList>
    </citation>
    <scope>NUCLEOTIDE SEQUENCE [LARGE SCALE GENOMIC DNA]</scope>
    <source>
        <strain evidence="1 2">DSM 25353</strain>
    </source>
</reference>
<dbReference type="Proteomes" id="UP000198711">
    <property type="component" value="Unassembled WGS sequence"/>
</dbReference>